<organism evidence="1">
    <name type="scientific">mine drainage metagenome</name>
    <dbReference type="NCBI Taxonomy" id="410659"/>
    <lineage>
        <taxon>unclassified sequences</taxon>
        <taxon>metagenomes</taxon>
        <taxon>ecological metagenomes</taxon>
    </lineage>
</organism>
<dbReference type="AlphaFoldDB" id="T1A7D1"/>
<feature type="non-terminal residue" evidence="1">
    <location>
        <position position="69"/>
    </location>
</feature>
<name>T1A7D1_9ZZZZ</name>
<accession>T1A7D1</accession>
<reference evidence="1" key="1">
    <citation type="submission" date="2013-08" db="EMBL/GenBank/DDBJ databases">
        <authorList>
            <person name="Mendez C."/>
            <person name="Richter M."/>
            <person name="Ferrer M."/>
            <person name="Sanchez J."/>
        </authorList>
    </citation>
    <scope>NUCLEOTIDE SEQUENCE</scope>
</reference>
<sequence length="69" mass="7381">MLLVIGAIVVTAIFVFRMLTNPMIQHFGDRPDATHGSARFATDAEAARLTQTANGLLIGRDLKPAGRCA</sequence>
<reference evidence="1" key="2">
    <citation type="journal article" date="2014" name="ISME J.">
        <title>Microbial stratification in low pH oxic and suboxic macroscopic growths along an acid mine drainage.</title>
        <authorList>
            <person name="Mendez-Garcia C."/>
            <person name="Mesa V."/>
            <person name="Sprenger R.R."/>
            <person name="Richter M."/>
            <person name="Diez M.S."/>
            <person name="Solano J."/>
            <person name="Bargiela R."/>
            <person name="Golyshina O.V."/>
            <person name="Manteca A."/>
            <person name="Ramos J.L."/>
            <person name="Gallego J.R."/>
            <person name="Llorente I."/>
            <person name="Martins Dos Santos V.A."/>
            <person name="Jensen O.N."/>
            <person name="Pelaez A.I."/>
            <person name="Sanchez J."/>
            <person name="Ferrer M."/>
        </authorList>
    </citation>
    <scope>NUCLEOTIDE SEQUENCE</scope>
</reference>
<evidence type="ECO:0000313" key="1">
    <source>
        <dbReference type="EMBL" id="EQD52892.1"/>
    </source>
</evidence>
<protein>
    <submittedName>
        <fullName evidence="1">Uncharacterized protein</fullName>
    </submittedName>
</protein>
<dbReference type="EMBL" id="AUZX01009139">
    <property type="protein sequence ID" value="EQD52892.1"/>
    <property type="molecule type" value="Genomic_DNA"/>
</dbReference>
<proteinExistence type="predicted"/>
<comment type="caution">
    <text evidence="1">The sequence shown here is derived from an EMBL/GenBank/DDBJ whole genome shotgun (WGS) entry which is preliminary data.</text>
</comment>
<gene>
    <name evidence="1" type="ORF">B1A_12570</name>
</gene>